<feature type="domain" description="DNA polymerase epsilon subunit B N-terminal" evidence="8">
    <location>
        <begin position="5"/>
        <end position="74"/>
    </location>
</feature>
<comment type="function">
    <text evidence="6">Participates in DNA repair and in chromosomal DNA replication.</text>
</comment>
<evidence type="ECO:0000313" key="10">
    <source>
        <dbReference type="Proteomes" id="UP000069940"/>
    </source>
</evidence>
<evidence type="ECO:0000313" key="9">
    <source>
        <dbReference type="EnsemblMetazoa" id="AALFPA23_023247.P34582"/>
    </source>
</evidence>
<dbReference type="InterPro" id="IPR024639">
    <property type="entry name" value="DNA_pol_e_bsu_N"/>
</dbReference>
<name>A0ABM2A085_AEDAL</name>
<dbReference type="GeneID" id="115264227"/>
<comment type="subcellular location">
    <subcellularLocation>
        <location evidence="1 6">Nucleus</location>
    </subcellularLocation>
</comment>
<sequence>MSEIAKLKAQIVSWFNISGFQIRSEASNYLAEQIAPLGEAARKRWLQDIASHVQGQNLDIPAVEKKHIELAIKEANNTGLEDHETIFSVINAFDVPRFRYNEEKKQFLVDAGRRGYLPGPNVKAEYIRERYLMLWQKTCRHEMFNTSKVSTIGDVRKLVLRKIELLLSTSKMKEVVVLGLLTQLTEGKFYLEDPTGVVPIDLSETVFSSGLFCEGCFVLVSGTYNDGTLKIDELGFPVTELASSSRAFFGTVNTWGGRSKNLLKYSRNLAELEANSGEDSIVFLADCWLDNPIVFEKLTQLLAGYDQFPPRAIVLMGPFSKSSENPYTLKQRFQALGEILASYESLKRETDVVLVPSSEDPTIANILPRPPLPDHLTADLKKYYPRLILATNPCRLQYCTQQIVVCRSDLVTKLCRNTIHFPKSGQLADHFARTLISQGTLAPLTPIACPVHWNYDAALSLYPLPDLIVIGDACQGFQTTEQGCTVLNTGSFPKSKFGFKVYIPSTRVVEDSQIPEL</sequence>
<dbReference type="Pfam" id="PF12213">
    <property type="entry name" value="Dpoe2NT"/>
    <property type="match status" value="1"/>
</dbReference>
<dbReference type="InterPro" id="IPR007185">
    <property type="entry name" value="DNA_pol_a/d/e_bsu"/>
</dbReference>
<keyword evidence="10" id="KW-1185">Reference proteome</keyword>
<keyword evidence="5 6" id="KW-0539">Nucleus</keyword>
<dbReference type="Proteomes" id="UP000069940">
    <property type="component" value="Unassembled WGS sequence"/>
</dbReference>
<reference evidence="9" key="2">
    <citation type="submission" date="2025-05" db="UniProtKB">
        <authorList>
            <consortium name="EnsemblMetazoa"/>
        </authorList>
    </citation>
    <scope>IDENTIFICATION</scope>
    <source>
        <strain evidence="9">Foshan</strain>
    </source>
</reference>
<keyword evidence="3 6" id="KW-0235">DNA replication</keyword>
<dbReference type="RefSeq" id="XP_029723617.2">
    <property type="nucleotide sequence ID" value="XM_029867757.2"/>
</dbReference>
<evidence type="ECO:0000256" key="4">
    <source>
        <dbReference type="ARBA" id="ARBA00023125"/>
    </source>
</evidence>
<evidence type="ECO:0000256" key="1">
    <source>
        <dbReference type="ARBA" id="ARBA00004123"/>
    </source>
</evidence>
<evidence type="ECO:0000259" key="8">
    <source>
        <dbReference type="Pfam" id="PF12213"/>
    </source>
</evidence>
<reference evidence="10" key="1">
    <citation type="journal article" date="2015" name="Proc. Natl. Acad. Sci. U.S.A.">
        <title>Genome sequence of the Asian Tiger mosquito, Aedes albopictus, reveals insights into its biology, genetics, and evolution.</title>
        <authorList>
            <person name="Chen X.G."/>
            <person name="Jiang X."/>
            <person name="Gu J."/>
            <person name="Xu M."/>
            <person name="Wu Y."/>
            <person name="Deng Y."/>
            <person name="Zhang C."/>
            <person name="Bonizzoni M."/>
            <person name="Dermauw W."/>
            <person name="Vontas J."/>
            <person name="Armbruster P."/>
            <person name="Huang X."/>
            <person name="Yang Y."/>
            <person name="Zhang H."/>
            <person name="He W."/>
            <person name="Peng H."/>
            <person name="Liu Y."/>
            <person name="Wu K."/>
            <person name="Chen J."/>
            <person name="Lirakis M."/>
            <person name="Topalis P."/>
            <person name="Van Leeuwen T."/>
            <person name="Hall A.B."/>
            <person name="Jiang X."/>
            <person name="Thorpe C."/>
            <person name="Mueller R.L."/>
            <person name="Sun C."/>
            <person name="Waterhouse R.M."/>
            <person name="Yan G."/>
            <person name="Tu Z.J."/>
            <person name="Fang X."/>
            <person name="James A.A."/>
        </authorList>
    </citation>
    <scope>NUCLEOTIDE SEQUENCE [LARGE SCALE GENOMIC DNA]</scope>
    <source>
        <strain evidence="10">Foshan</strain>
    </source>
</reference>
<accession>A0ABM2A085</accession>
<organism evidence="9 10">
    <name type="scientific">Aedes albopictus</name>
    <name type="common">Asian tiger mosquito</name>
    <name type="synonym">Stegomyia albopicta</name>
    <dbReference type="NCBI Taxonomy" id="7160"/>
    <lineage>
        <taxon>Eukaryota</taxon>
        <taxon>Metazoa</taxon>
        <taxon>Ecdysozoa</taxon>
        <taxon>Arthropoda</taxon>
        <taxon>Hexapoda</taxon>
        <taxon>Insecta</taxon>
        <taxon>Pterygota</taxon>
        <taxon>Neoptera</taxon>
        <taxon>Endopterygota</taxon>
        <taxon>Diptera</taxon>
        <taxon>Nematocera</taxon>
        <taxon>Culicoidea</taxon>
        <taxon>Culicidae</taxon>
        <taxon>Culicinae</taxon>
        <taxon>Aedini</taxon>
        <taxon>Aedes</taxon>
        <taxon>Stegomyia</taxon>
    </lineage>
</organism>
<dbReference type="Pfam" id="PF04042">
    <property type="entry name" value="DNA_pol_E_B"/>
    <property type="match status" value="1"/>
</dbReference>
<proteinExistence type="inferred from homology"/>
<evidence type="ECO:0000256" key="2">
    <source>
        <dbReference type="ARBA" id="ARBA00009560"/>
    </source>
</evidence>
<feature type="domain" description="DNA polymerase alpha/delta/epsilon subunit B" evidence="7">
    <location>
        <begin position="281"/>
        <end position="478"/>
    </location>
</feature>
<dbReference type="Gene3D" id="3.60.21.60">
    <property type="match status" value="1"/>
</dbReference>
<keyword evidence="4 6" id="KW-0238">DNA-binding</keyword>
<protein>
    <recommendedName>
        <fullName evidence="6">DNA polymerase epsilon subunit</fullName>
    </recommendedName>
    <alternativeName>
        <fullName evidence="6">DNA polymerase II subunit 2</fullName>
    </alternativeName>
</protein>
<evidence type="ECO:0000256" key="6">
    <source>
        <dbReference type="PIRNR" id="PIRNR000799"/>
    </source>
</evidence>
<dbReference type="PANTHER" id="PTHR12708:SF0">
    <property type="entry name" value="DNA POLYMERASE EPSILON SUBUNIT 2"/>
    <property type="match status" value="1"/>
</dbReference>
<evidence type="ECO:0000256" key="5">
    <source>
        <dbReference type="ARBA" id="ARBA00023242"/>
    </source>
</evidence>
<evidence type="ECO:0000256" key="3">
    <source>
        <dbReference type="ARBA" id="ARBA00022705"/>
    </source>
</evidence>
<evidence type="ECO:0000259" key="7">
    <source>
        <dbReference type="Pfam" id="PF04042"/>
    </source>
</evidence>
<comment type="similarity">
    <text evidence="2 6">Belongs to the DNA polymerase epsilon subunit B family.</text>
</comment>
<dbReference type="Gene3D" id="1.10.8.60">
    <property type="match status" value="1"/>
</dbReference>
<dbReference type="EnsemblMetazoa" id="AALFPA23_023247.R34582">
    <property type="protein sequence ID" value="AALFPA23_023247.P34582"/>
    <property type="gene ID" value="AALFPA23_023247"/>
</dbReference>
<dbReference type="PANTHER" id="PTHR12708">
    <property type="entry name" value="DNA POLYMERASE EPSILON SUBUNIT B"/>
    <property type="match status" value="1"/>
</dbReference>
<dbReference type="InterPro" id="IPR016266">
    <property type="entry name" value="POLE2"/>
</dbReference>
<dbReference type="PIRSF" id="PIRSF000799">
    <property type="entry name" value="DNA_pol_eps_2"/>
    <property type="match status" value="1"/>
</dbReference>